<organism evidence="1 2">
    <name type="scientific">Tanacetum coccineum</name>
    <dbReference type="NCBI Taxonomy" id="301880"/>
    <lineage>
        <taxon>Eukaryota</taxon>
        <taxon>Viridiplantae</taxon>
        <taxon>Streptophyta</taxon>
        <taxon>Embryophyta</taxon>
        <taxon>Tracheophyta</taxon>
        <taxon>Spermatophyta</taxon>
        <taxon>Magnoliopsida</taxon>
        <taxon>eudicotyledons</taxon>
        <taxon>Gunneridae</taxon>
        <taxon>Pentapetalae</taxon>
        <taxon>asterids</taxon>
        <taxon>campanulids</taxon>
        <taxon>Asterales</taxon>
        <taxon>Asteraceae</taxon>
        <taxon>Asteroideae</taxon>
        <taxon>Anthemideae</taxon>
        <taxon>Anthemidinae</taxon>
        <taxon>Tanacetum</taxon>
    </lineage>
</organism>
<gene>
    <name evidence="1" type="ORF">Tco_0976142</name>
</gene>
<accession>A0ABQ5EGH3</accession>
<dbReference type="EMBL" id="BQNB010016284">
    <property type="protein sequence ID" value="GJT49985.1"/>
    <property type="molecule type" value="Genomic_DNA"/>
</dbReference>
<dbReference type="Proteomes" id="UP001151760">
    <property type="component" value="Unassembled WGS sequence"/>
</dbReference>
<proteinExistence type="predicted"/>
<feature type="non-terminal residue" evidence="1">
    <location>
        <position position="1"/>
    </location>
</feature>
<keyword evidence="2" id="KW-1185">Reference proteome</keyword>
<sequence length="299" mass="34859">FKEGDFPRLHINDIEDMLFLVVQNRLTNLSGDDISDFAIALRMFIRSLVIQKRVKDLQLRVESYQKKINVTKPETTKFGIRKRDLYTSYQDPQRFIYVDNDIRNRRWSTLEKKRANIMIKAIDKLLKERRLMRSLEKFVGGKDYGTDLHQSDTQVITMKMEILLEPTSNKLMQKGADISSAFDLHAPRFFSELELVLIWISSNSKARVLSDRNFFKSNITRVKLSPFAKTYHSFLWRYFQRDLIPHLKLKGFSSYISIALLTITGGLDTALDLNNLLGCLMDDLRASELTIPNLSPKNR</sequence>
<evidence type="ECO:0000313" key="2">
    <source>
        <dbReference type="Proteomes" id="UP001151760"/>
    </source>
</evidence>
<reference evidence="1" key="2">
    <citation type="submission" date="2022-01" db="EMBL/GenBank/DDBJ databases">
        <authorList>
            <person name="Yamashiro T."/>
            <person name="Shiraishi A."/>
            <person name="Satake H."/>
            <person name="Nakayama K."/>
        </authorList>
    </citation>
    <scope>NUCLEOTIDE SEQUENCE</scope>
</reference>
<protein>
    <submittedName>
        <fullName evidence="1">Uncharacterized protein</fullName>
    </submittedName>
</protein>
<evidence type="ECO:0000313" key="1">
    <source>
        <dbReference type="EMBL" id="GJT49985.1"/>
    </source>
</evidence>
<comment type="caution">
    <text evidence="1">The sequence shown here is derived from an EMBL/GenBank/DDBJ whole genome shotgun (WGS) entry which is preliminary data.</text>
</comment>
<reference evidence="1" key="1">
    <citation type="journal article" date="2022" name="Int. J. Mol. Sci.">
        <title>Draft Genome of Tanacetum Coccineum: Genomic Comparison of Closely Related Tanacetum-Family Plants.</title>
        <authorList>
            <person name="Yamashiro T."/>
            <person name="Shiraishi A."/>
            <person name="Nakayama K."/>
            <person name="Satake H."/>
        </authorList>
    </citation>
    <scope>NUCLEOTIDE SEQUENCE</scope>
</reference>
<name>A0ABQ5EGH3_9ASTR</name>